<proteinExistence type="predicted"/>
<dbReference type="Proteomes" id="UP000007076">
    <property type="component" value="Chromosome"/>
</dbReference>
<keyword evidence="3" id="KW-1185">Reference proteome</keyword>
<protein>
    <submittedName>
        <fullName evidence="2">Uncharacterized protein</fullName>
    </submittedName>
</protein>
<dbReference type="AlphaFoldDB" id="E4N2H7"/>
<evidence type="ECO:0000313" key="2">
    <source>
        <dbReference type="EMBL" id="BAJ32361.1"/>
    </source>
</evidence>
<dbReference type="RefSeq" id="WP_014139657.1">
    <property type="nucleotide sequence ID" value="NC_016109.1"/>
</dbReference>
<feature type="compositionally biased region" description="Basic and acidic residues" evidence="1">
    <location>
        <begin position="520"/>
        <end position="532"/>
    </location>
</feature>
<sequence length="547" mass="58117">MHEISLAVMHHPARSAALPALLAACAPLTVQVVTDPQPQGPPSPLRTAKRAWAAVRDGATHHLVLQDDVTPEPGFAAQLAHVLAARPDHAVALYVNWNTPYNSYLARRAAASGAPFAPLHPREWVPALGLALPAPAARDLARHLARYPDELKDDDELIAEFCAAAGLPVLAAVPHLLEHGEGPSLADNSAHGARHAAVPMNGRRPGPAHWRRPDPPRRHRPGTARAYAVELVRSRCVIRIARPGEPVGHPYTWPWADWAQLVGADPGELRAALDGTVPPAGVPADTAREVWAAGWLLGFDAAPLTGSPGPTRAALRSWLCAGLDEPDLRSLDEPLLDALTTFAEHALESGAKAAPPAPAADAPPPDASPSPHLEPPTRPRPPGTAADPLARLARREAELLTAVAVDRSPALAVRGLPCPHCPAGPADLARSLARLPMERLRLLGPGEDPGPDEAELALLHCELPDTRPLLPLLTRTWPDGPPRLVSRAAGPHPGRPSALDRAEADPHPAAPVPLPATLRRLHDCPRPDLADDPRYRELRTAAVRSLL</sequence>
<feature type="compositionally biased region" description="Pro residues" evidence="1">
    <location>
        <begin position="355"/>
        <end position="382"/>
    </location>
</feature>
<reference evidence="2 3" key="1">
    <citation type="journal article" date="2010" name="DNA Res.">
        <title>Genome sequence of Kitasatospora setae NBRC 14216T: an evolutionary snapshot of the family Streptomycetaceae.</title>
        <authorList>
            <person name="Ichikawa N."/>
            <person name="Oguchi A."/>
            <person name="Ikeda H."/>
            <person name="Ishikawa J."/>
            <person name="Kitani S."/>
            <person name="Watanabe Y."/>
            <person name="Nakamura S."/>
            <person name="Katano Y."/>
            <person name="Kishi E."/>
            <person name="Sasagawa M."/>
            <person name="Ankai A."/>
            <person name="Fukui S."/>
            <person name="Hashimoto Y."/>
            <person name="Kamata S."/>
            <person name="Otoguro M."/>
            <person name="Tanikawa S."/>
            <person name="Nihira T."/>
            <person name="Horinouchi S."/>
            <person name="Ohnishi Y."/>
            <person name="Hayakawa M."/>
            <person name="Kuzuyama T."/>
            <person name="Arisawa A."/>
            <person name="Nomoto F."/>
            <person name="Miura H."/>
            <person name="Takahashi Y."/>
            <person name="Fujita N."/>
        </authorList>
    </citation>
    <scope>NUCLEOTIDE SEQUENCE [LARGE SCALE GENOMIC DNA]</scope>
    <source>
        <strain evidence="3">ATCC 33774 / DSM 43861 / JCM 3304 / KCC A-0304 / NBRC 14216 / KM-6054</strain>
    </source>
</reference>
<dbReference type="KEGG" id="ksk:KSE_66020"/>
<feature type="region of interest" description="Disordered" evidence="1">
    <location>
        <begin position="480"/>
        <end position="532"/>
    </location>
</feature>
<gene>
    <name evidence="2" type="ordered locus">KSE_66020</name>
</gene>
<accession>E4N2H7</accession>
<evidence type="ECO:0000256" key="1">
    <source>
        <dbReference type="SAM" id="MobiDB-lite"/>
    </source>
</evidence>
<evidence type="ECO:0000313" key="3">
    <source>
        <dbReference type="Proteomes" id="UP000007076"/>
    </source>
</evidence>
<dbReference type="eggNOG" id="COG3306">
    <property type="taxonomic scope" value="Bacteria"/>
</dbReference>
<name>E4N2H7_KITSK</name>
<dbReference type="EMBL" id="AP010968">
    <property type="protein sequence ID" value="BAJ32361.1"/>
    <property type="molecule type" value="Genomic_DNA"/>
</dbReference>
<organism evidence="2 3">
    <name type="scientific">Kitasatospora setae (strain ATCC 33774 / DSM 43861 / JCM 3304 / KCC A-0304 / NBRC 14216 / KM-6054)</name>
    <name type="common">Streptomyces setae</name>
    <dbReference type="NCBI Taxonomy" id="452652"/>
    <lineage>
        <taxon>Bacteria</taxon>
        <taxon>Bacillati</taxon>
        <taxon>Actinomycetota</taxon>
        <taxon>Actinomycetes</taxon>
        <taxon>Kitasatosporales</taxon>
        <taxon>Streptomycetaceae</taxon>
        <taxon>Kitasatospora</taxon>
    </lineage>
</organism>
<dbReference type="STRING" id="452652.KSE_66020"/>
<dbReference type="HOGENOM" id="CLU_497633_0_0_11"/>
<dbReference type="PATRIC" id="fig|452652.3.peg.6628"/>
<feature type="region of interest" description="Disordered" evidence="1">
    <location>
        <begin position="349"/>
        <end position="386"/>
    </location>
</feature>
<feature type="region of interest" description="Disordered" evidence="1">
    <location>
        <begin position="186"/>
        <end position="223"/>
    </location>
</feature>